<feature type="compositionally biased region" description="Acidic residues" evidence="1">
    <location>
        <begin position="551"/>
        <end position="565"/>
    </location>
</feature>
<dbReference type="InterPro" id="IPR001005">
    <property type="entry name" value="SANT/Myb"/>
</dbReference>
<dbReference type="InterPro" id="IPR011333">
    <property type="entry name" value="SKP1/BTB/POZ_sf"/>
</dbReference>
<feature type="region of interest" description="Disordered" evidence="1">
    <location>
        <begin position="670"/>
        <end position="698"/>
    </location>
</feature>
<sequence>MSSNSVEPSSRIGVTLDLILKTLIASSDFTSLQTKNWEAISRLIPGTTAIQCARRYEELLTGGGGVAIQHLSRSVSTHGLSLSSSSASLSELEGQGRPGYNNNRPGSSKAKGGREDKDKVTSGKDAVYKRDLGQKGPTMVIHVCDEAKNLKKDFHCPRDLLVQEMKYFAEYLSTDAQRWEEVDISVHCDVQIFDWLIKYVKRGSKEITEEPKLEANNVVSILISSDFLKMDTLVSECIKFCHQNMSTIVATPCNMGCINDRLLTRISDLFTHNEADAVKDRKDKFKSKLFSKKIERLFEPEGANPDSPERATSLFRCSVCKRILTHVLQTQVKCMPSRMTIDHNGKLTYSHVRDPSFDVNEYILELKSQLKTWRDVYWRLWGTINSLTCTRCGEAFPLVEFGHCSYHPEPARYDNESAGVTSCVGNYPCCNHRALRFDPTLITKGCRVKDHIVGVSEGGDGEGSSRPVKSATQRVYEDLLARRDVICVPFQRLSDLSDMEPDVFTNEIFACHYHSTGLHLPSLSAAGVEEGKPRLQALTMHKEVSYFMDDNEFGDSDDEIGDEESNKESNSSSSMKRVSKGLKRSRVTVEPQAILVDAPGFEQSKKSTWDTQRSMRYNQDAQRQEDARRMKEIRLFLSRLRLGADKVDKPKREYAGGIFSKLESQWRAANLQPQGKQSQVAPLRNRLKPFGQVRSSLT</sequence>
<dbReference type="InterPro" id="IPR045902">
    <property type="entry name" value="SANBR-like"/>
</dbReference>
<reference evidence="4" key="1">
    <citation type="submission" date="2025-08" db="UniProtKB">
        <authorList>
            <consortium name="RefSeq"/>
        </authorList>
    </citation>
    <scope>IDENTIFICATION</scope>
</reference>
<keyword evidence="3" id="KW-1185">Reference proteome</keyword>
<proteinExistence type="predicted"/>
<dbReference type="Pfam" id="PF11822">
    <property type="entry name" value="BTB_SANBR"/>
    <property type="match status" value="1"/>
</dbReference>
<organism evidence="3 4">
    <name type="scientific">Aplysia californica</name>
    <name type="common">California sea hare</name>
    <dbReference type="NCBI Taxonomy" id="6500"/>
    <lineage>
        <taxon>Eukaryota</taxon>
        <taxon>Metazoa</taxon>
        <taxon>Spiralia</taxon>
        <taxon>Lophotrochozoa</taxon>
        <taxon>Mollusca</taxon>
        <taxon>Gastropoda</taxon>
        <taxon>Heterobranchia</taxon>
        <taxon>Euthyneura</taxon>
        <taxon>Tectipleura</taxon>
        <taxon>Aplysiida</taxon>
        <taxon>Aplysioidea</taxon>
        <taxon>Aplysiidae</taxon>
        <taxon>Aplysia</taxon>
    </lineage>
</organism>
<dbReference type="PANTHER" id="PTHR20946">
    <property type="entry name" value="SANT AND BTB DOMAIN REGULATOR OF CLASS SWITCH RECOMBINATION"/>
    <property type="match status" value="1"/>
</dbReference>
<dbReference type="InterPro" id="IPR021777">
    <property type="entry name" value="SANBR_BTB"/>
</dbReference>
<name>A0ABM1W448_APLCA</name>
<feature type="compositionally biased region" description="Basic and acidic residues" evidence="1">
    <location>
        <begin position="112"/>
        <end position="128"/>
    </location>
</feature>
<dbReference type="CDD" id="cd00167">
    <property type="entry name" value="SANT"/>
    <property type="match status" value="1"/>
</dbReference>
<evidence type="ECO:0000313" key="4">
    <source>
        <dbReference type="RefSeq" id="XP_035829441.1"/>
    </source>
</evidence>
<dbReference type="GeneID" id="101864117"/>
<dbReference type="RefSeq" id="XP_035829441.1">
    <property type="nucleotide sequence ID" value="XM_035973548.1"/>
</dbReference>
<evidence type="ECO:0000259" key="2">
    <source>
        <dbReference type="Pfam" id="PF11822"/>
    </source>
</evidence>
<feature type="compositionally biased region" description="Polar residues" evidence="1">
    <location>
        <begin position="671"/>
        <end position="680"/>
    </location>
</feature>
<evidence type="ECO:0000313" key="3">
    <source>
        <dbReference type="Proteomes" id="UP000694888"/>
    </source>
</evidence>
<feature type="region of interest" description="Disordered" evidence="1">
    <location>
        <begin position="605"/>
        <end position="625"/>
    </location>
</feature>
<evidence type="ECO:0000256" key="1">
    <source>
        <dbReference type="SAM" id="MobiDB-lite"/>
    </source>
</evidence>
<feature type="compositionally biased region" description="Polar residues" evidence="1">
    <location>
        <begin position="609"/>
        <end position="621"/>
    </location>
</feature>
<accession>A0ABM1W448</accession>
<feature type="region of interest" description="Disordered" evidence="1">
    <location>
        <begin position="86"/>
        <end position="128"/>
    </location>
</feature>
<dbReference type="Proteomes" id="UP000694888">
    <property type="component" value="Unplaced"/>
</dbReference>
<protein>
    <submittedName>
        <fullName evidence="4">Uncharacterized protein KIAA1841 homolog</fullName>
    </submittedName>
</protein>
<dbReference type="PANTHER" id="PTHR20946:SF0">
    <property type="entry name" value="SANT AND BTB DOMAIN REGULATOR OF CLASS SWITCH RECOMBINATION"/>
    <property type="match status" value="1"/>
</dbReference>
<feature type="domain" description="SANT and BTB" evidence="2">
    <location>
        <begin position="139"/>
        <end position="238"/>
    </location>
</feature>
<dbReference type="Gene3D" id="3.30.710.10">
    <property type="entry name" value="Potassium Channel Kv1.1, Chain A"/>
    <property type="match status" value="1"/>
</dbReference>
<gene>
    <name evidence="4" type="primary">LOC101864117</name>
</gene>
<feature type="region of interest" description="Disordered" evidence="1">
    <location>
        <begin position="551"/>
        <end position="584"/>
    </location>
</feature>